<dbReference type="PANTHER" id="PTHR30154">
    <property type="entry name" value="LEUCINE-RESPONSIVE REGULATORY PROTEIN"/>
    <property type="match status" value="1"/>
</dbReference>
<reference evidence="5" key="1">
    <citation type="submission" date="2021-01" db="EMBL/GenBank/DDBJ databases">
        <title>Whole genome shotgun sequence of Virgisporangium aurantiacum NBRC 16421.</title>
        <authorList>
            <person name="Komaki H."/>
            <person name="Tamura T."/>
        </authorList>
    </citation>
    <scope>NUCLEOTIDE SEQUENCE</scope>
    <source>
        <strain evidence="5">NBRC 16421</strain>
    </source>
</reference>
<dbReference type="Gene3D" id="1.10.10.10">
    <property type="entry name" value="Winged helix-like DNA-binding domain superfamily/Winged helix DNA-binding domain"/>
    <property type="match status" value="2"/>
</dbReference>
<dbReference type="GO" id="GO:0043565">
    <property type="term" value="F:sequence-specific DNA binding"/>
    <property type="evidence" value="ECO:0007669"/>
    <property type="project" value="InterPro"/>
</dbReference>
<dbReference type="PRINTS" id="PR00033">
    <property type="entry name" value="HTHASNC"/>
</dbReference>
<dbReference type="Proteomes" id="UP000612585">
    <property type="component" value="Unassembled WGS sequence"/>
</dbReference>
<dbReference type="Pfam" id="PF01037">
    <property type="entry name" value="AsnC_trans_reg"/>
    <property type="match status" value="1"/>
</dbReference>
<dbReference type="SMART" id="SM00344">
    <property type="entry name" value="HTH_ASNC"/>
    <property type="match status" value="1"/>
</dbReference>
<keyword evidence="1" id="KW-0805">Transcription regulation</keyword>
<dbReference type="InterPro" id="IPR011008">
    <property type="entry name" value="Dimeric_a/b-barrel"/>
</dbReference>
<feature type="domain" description="HTH asnC-type" evidence="4">
    <location>
        <begin position="170"/>
        <end position="230"/>
    </location>
</feature>
<dbReference type="PROSITE" id="PS50956">
    <property type="entry name" value="HTH_ASNC_2"/>
    <property type="match status" value="2"/>
</dbReference>
<evidence type="ECO:0000259" key="4">
    <source>
        <dbReference type="PROSITE" id="PS50956"/>
    </source>
</evidence>
<dbReference type="GO" id="GO:0043200">
    <property type="term" value="P:response to amino acid"/>
    <property type="evidence" value="ECO:0007669"/>
    <property type="project" value="TreeGrafter"/>
</dbReference>
<dbReference type="SUPFAM" id="SSF46785">
    <property type="entry name" value="Winged helix' DNA-binding domain"/>
    <property type="match status" value="2"/>
</dbReference>
<dbReference type="EMBL" id="BOPG01000033">
    <property type="protein sequence ID" value="GIJ57848.1"/>
    <property type="molecule type" value="Genomic_DNA"/>
</dbReference>
<keyword evidence="2" id="KW-0238">DNA-binding</keyword>
<keyword evidence="3" id="KW-0804">Transcription</keyword>
<evidence type="ECO:0000256" key="1">
    <source>
        <dbReference type="ARBA" id="ARBA00023015"/>
    </source>
</evidence>
<sequence length="314" mass="33886">MLDRRIIHALRVHGRAGFREMAAVLGVSDQTVARRYRTLRERAGVRVVARPDPIRLGYERWIIRLHTAPGAAEPIAAALARRPDTTWVSIMSAGTEIGCNVEVPVVGDRDSLLLQKLPRTPRLVSVSAHCVIHSFAGGAVGPDNLQLPLTPAEVAGLAPPPADDDRPAAVADSDRPLLDALSLDGRLTHAQLATATGWSESAVRRRLDDLIRTGTLYFDVEVDPDRLGFHARVLLWLAVAPSRLASVGAALASHEEIVFAAATTGATNVVATVICSDMEALYRYLTERVGVLDGVERVETAPLLRHVKQVGSVR</sequence>
<dbReference type="Pfam" id="PF13404">
    <property type="entry name" value="HTH_AsnC-type"/>
    <property type="match status" value="2"/>
</dbReference>
<evidence type="ECO:0000256" key="2">
    <source>
        <dbReference type="ARBA" id="ARBA00023125"/>
    </source>
</evidence>
<evidence type="ECO:0000313" key="5">
    <source>
        <dbReference type="EMBL" id="GIJ57848.1"/>
    </source>
</evidence>
<dbReference type="Gene3D" id="3.30.70.920">
    <property type="match status" value="1"/>
</dbReference>
<dbReference type="AlphaFoldDB" id="A0A8J3ZAQ0"/>
<dbReference type="InterPro" id="IPR019887">
    <property type="entry name" value="Tscrpt_reg_AsnC/Lrp_C"/>
</dbReference>
<organism evidence="5 6">
    <name type="scientific">Virgisporangium aurantiacum</name>
    <dbReference type="NCBI Taxonomy" id="175570"/>
    <lineage>
        <taxon>Bacteria</taxon>
        <taxon>Bacillati</taxon>
        <taxon>Actinomycetota</taxon>
        <taxon>Actinomycetes</taxon>
        <taxon>Micromonosporales</taxon>
        <taxon>Micromonosporaceae</taxon>
        <taxon>Virgisporangium</taxon>
    </lineage>
</organism>
<accession>A0A8J3ZAQ0</accession>
<dbReference type="InterPro" id="IPR036388">
    <property type="entry name" value="WH-like_DNA-bd_sf"/>
</dbReference>
<comment type="caution">
    <text evidence="5">The sequence shown here is derived from an EMBL/GenBank/DDBJ whole genome shotgun (WGS) entry which is preliminary data.</text>
</comment>
<gene>
    <name evidence="5" type="primary">asnC_2</name>
    <name evidence="5" type="ORF">Vau01_053640</name>
</gene>
<protein>
    <submittedName>
        <fullName evidence="5">AsnC family transcriptional regulator</fullName>
    </submittedName>
</protein>
<name>A0A8J3ZAQ0_9ACTN</name>
<proteinExistence type="predicted"/>
<dbReference type="InterPro" id="IPR019888">
    <property type="entry name" value="Tscrpt_reg_AsnC-like"/>
</dbReference>
<evidence type="ECO:0000256" key="3">
    <source>
        <dbReference type="ARBA" id="ARBA00023163"/>
    </source>
</evidence>
<dbReference type="SUPFAM" id="SSF54909">
    <property type="entry name" value="Dimeric alpha+beta barrel"/>
    <property type="match status" value="1"/>
</dbReference>
<dbReference type="InterPro" id="IPR000485">
    <property type="entry name" value="AsnC-type_HTH_dom"/>
</dbReference>
<dbReference type="PANTHER" id="PTHR30154:SF34">
    <property type="entry name" value="TRANSCRIPTIONAL REGULATOR AZLB"/>
    <property type="match status" value="1"/>
</dbReference>
<dbReference type="GO" id="GO:0005829">
    <property type="term" value="C:cytosol"/>
    <property type="evidence" value="ECO:0007669"/>
    <property type="project" value="TreeGrafter"/>
</dbReference>
<evidence type="ECO:0000313" key="6">
    <source>
        <dbReference type="Proteomes" id="UP000612585"/>
    </source>
</evidence>
<dbReference type="InterPro" id="IPR036390">
    <property type="entry name" value="WH_DNA-bd_sf"/>
</dbReference>
<keyword evidence="6" id="KW-1185">Reference proteome</keyword>
<feature type="domain" description="HTH asnC-type" evidence="4">
    <location>
        <begin position="1"/>
        <end position="59"/>
    </location>
</feature>